<organism evidence="3 4">
    <name type="scientific">Phytohabitans kaempferiae</name>
    <dbReference type="NCBI Taxonomy" id="1620943"/>
    <lineage>
        <taxon>Bacteria</taxon>
        <taxon>Bacillati</taxon>
        <taxon>Actinomycetota</taxon>
        <taxon>Actinomycetes</taxon>
        <taxon>Micromonosporales</taxon>
        <taxon>Micromonosporaceae</taxon>
    </lineage>
</organism>
<keyword evidence="4" id="KW-1185">Reference proteome</keyword>
<evidence type="ECO:0000313" key="3">
    <source>
        <dbReference type="EMBL" id="MFC0532825.1"/>
    </source>
</evidence>
<reference evidence="3 4" key="1">
    <citation type="submission" date="2024-09" db="EMBL/GenBank/DDBJ databases">
        <authorList>
            <person name="Sun Q."/>
            <person name="Mori K."/>
        </authorList>
    </citation>
    <scope>NUCLEOTIDE SEQUENCE [LARGE SCALE GENOMIC DNA]</scope>
    <source>
        <strain evidence="3 4">TBRC 3947</strain>
    </source>
</reference>
<dbReference type="EMBL" id="JBHLUH010000077">
    <property type="protein sequence ID" value="MFC0532825.1"/>
    <property type="molecule type" value="Genomic_DNA"/>
</dbReference>
<comment type="caution">
    <text evidence="3">The sequence shown here is derived from an EMBL/GenBank/DDBJ whole genome shotgun (WGS) entry which is preliminary data.</text>
</comment>
<name>A0ABV6MDL0_9ACTN</name>
<feature type="domain" description="MobA/VirD2-like nuclease" evidence="2">
    <location>
        <begin position="78"/>
        <end position="169"/>
    </location>
</feature>
<proteinExistence type="predicted"/>
<evidence type="ECO:0000259" key="2">
    <source>
        <dbReference type="Pfam" id="PF03432"/>
    </source>
</evidence>
<evidence type="ECO:0000313" key="4">
    <source>
        <dbReference type="Proteomes" id="UP001589867"/>
    </source>
</evidence>
<dbReference type="RefSeq" id="WP_377259626.1">
    <property type="nucleotide sequence ID" value="NZ_JBHLUH010000077.1"/>
</dbReference>
<accession>A0ABV6MDL0</accession>
<sequence length="481" mass="52272">MIPAIHPRGTKVGGLLRYLFGPGKREEHTNPHLVAAWTDAGPLATLEPPTRADGKRDVRQLTDLLEQPVTGGRNPPRQTVWHCSIRTHPTDRTLSDNQWAHIAGEVMAAVGLAPHGDHRAVRWVAVRHADDHIHLVATLVRQDRRTAWAWKDKLRAQQACRELEERYGLYRVAPPGAGSRGWPRPAELNKTARLGRRAAPQELLRRQIRTTATTATGEADFFARLAAAGVEVKLRHSSRNPSQVTGYAVGLPDHTTAAGDSIWYGGGRLAADLSLPRLRARWASSPNRPTPRPRNAARIAADAFPPHPGLYRDTADAARSAAGQMNAATATDIAGAAADVLSAAAHAWESDRDGPLTAAAEALDRAAYEQQRPPRAPNVSYAGQLRSMARLISVMGAVSEDTDTTAALHLILNIAAIAEYLADIREAQQRLHQSQAARAAASLLSRYAPPARVGRSAPSTSRSYVRPDHYVAPTRSDRRAR</sequence>
<dbReference type="Proteomes" id="UP001589867">
    <property type="component" value="Unassembled WGS sequence"/>
</dbReference>
<gene>
    <name evidence="3" type="ORF">ACFFIA_34920</name>
</gene>
<feature type="region of interest" description="Disordered" evidence="1">
    <location>
        <begin position="450"/>
        <end position="481"/>
    </location>
</feature>
<dbReference type="Pfam" id="PF03432">
    <property type="entry name" value="Relaxase"/>
    <property type="match status" value="1"/>
</dbReference>
<dbReference type="InterPro" id="IPR005094">
    <property type="entry name" value="Endonuclease_MobA/VirD2"/>
</dbReference>
<protein>
    <submittedName>
        <fullName evidence="3">Relaxase/mobilization nuclease domain-containing protein</fullName>
    </submittedName>
</protein>
<feature type="compositionally biased region" description="Basic and acidic residues" evidence="1">
    <location>
        <begin position="465"/>
        <end position="481"/>
    </location>
</feature>
<evidence type="ECO:0000256" key="1">
    <source>
        <dbReference type="SAM" id="MobiDB-lite"/>
    </source>
</evidence>